<evidence type="ECO:0000313" key="2">
    <source>
        <dbReference type="Proteomes" id="UP000288716"/>
    </source>
</evidence>
<dbReference type="VEuPathDB" id="VectorBase:LDEU010649"/>
<accession>A0A443S1P0</accession>
<dbReference type="EMBL" id="NCKV01012462">
    <property type="protein sequence ID" value="RWS21391.1"/>
    <property type="molecule type" value="Genomic_DNA"/>
</dbReference>
<reference evidence="1 2" key="1">
    <citation type="journal article" date="2018" name="Gigascience">
        <title>Genomes of trombidid mites reveal novel predicted allergens and laterally-transferred genes associated with secondary metabolism.</title>
        <authorList>
            <person name="Dong X."/>
            <person name="Chaisiri K."/>
            <person name="Xia D."/>
            <person name="Armstrong S.D."/>
            <person name="Fang Y."/>
            <person name="Donnelly M.J."/>
            <person name="Kadowaki T."/>
            <person name="McGarry J.W."/>
            <person name="Darby A.C."/>
            <person name="Makepeace B.L."/>
        </authorList>
    </citation>
    <scope>NUCLEOTIDE SEQUENCE [LARGE SCALE GENOMIC DNA]</scope>
    <source>
        <strain evidence="1">UoL-UT</strain>
    </source>
</reference>
<proteinExistence type="predicted"/>
<dbReference type="Proteomes" id="UP000288716">
    <property type="component" value="Unassembled WGS sequence"/>
</dbReference>
<organism evidence="1 2">
    <name type="scientific">Leptotrombidium deliense</name>
    <dbReference type="NCBI Taxonomy" id="299467"/>
    <lineage>
        <taxon>Eukaryota</taxon>
        <taxon>Metazoa</taxon>
        <taxon>Ecdysozoa</taxon>
        <taxon>Arthropoda</taxon>
        <taxon>Chelicerata</taxon>
        <taxon>Arachnida</taxon>
        <taxon>Acari</taxon>
        <taxon>Acariformes</taxon>
        <taxon>Trombidiformes</taxon>
        <taxon>Prostigmata</taxon>
        <taxon>Anystina</taxon>
        <taxon>Parasitengona</taxon>
        <taxon>Trombiculoidea</taxon>
        <taxon>Trombiculidae</taxon>
        <taxon>Leptotrombidium</taxon>
    </lineage>
</organism>
<evidence type="ECO:0000313" key="1">
    <source>
        <dbReference type="EMBL" id="RWS21391.1"/>
    </source>
</evidence>
<gene>
    <name evidence="1" type="ORF">B4U80_00519</name>
</gene>
<comment type="caution">
    <text evidence="1">The sequence shown here is derived from an EMBL/GenBank/DDBJ whole genome shotgun (WGS) entry which is preliminary data.</text>
</comment>
<sequence length="88" mass="10679">MRNNNHCPLCRQVCEEVKYNFRSETDFDRFKVESPRTVQLLENLVDVQLLFDSIMEDVEQLRNRMRTVSTSLQSIDLMNRERNTNRRR</sequence>
<protein>
    <submittedName>
        <fullName evidence="1">Uncharacterized protein</fullName>
    </submittedName>
</protein>
<name>A0A443S1P0_9ACAR</name>
<dbReference type="AlphaFoldDB" id="A0A443S1P0"/>
<keyword evidence="2" id="KW-1185">Reference proteome</keyword>